<feature type="domain" description="Response regulatory" evidence="6">
    <location>
        <begin position="19"/>
        <end position="132"/>
    </location>
</feature>
<keyword evidence="9" id="KW-1185">Reference proteome</keyword>
<dbReference type="Pfam" id="PF00486">
    <property type="entry name" value="Trans_reg_C"/>
    <property type="match status" value="1"/>
</dbReference>
<feature type="DNA-binding region" description="OmpR/PhoB-type" evidence="5">
    <location>
        <begin position="141"/>
        <end position="242"/>
    </location>
</feature>
<dbReference type="EMBL" id="SLWM01000023">
    <property type="protein sequence ID" value="TCO13259.1"/>
    <property type="molecule type" value="Genomic_DNA"/>
</dbReference>
<dbReference type="InterPro" id="IPR001789">
    <property type="entry name" value="Sig_transdc_resp-reg_receiver"/>
</dbReference>
<gene>
    <name evidence="8" type="ORF">EV644_12391</name>
</gene>
<dbReference type="InterPro" id="IPR001867">
    <property type="entry name" value="OmpR/PhoB-type_DNA-bd"/>
</dbReference>
<dbReference type="SMART" id="SM00448">
    <property type="entry name" value="REC"/>
    <property type="match status" value="1"/>
</dbReference>
<dbReference type="PANTHER" id="PTHR48111">
    <property type="entry name" value="REGULATOR OF RPOS"/>
    <property type="match status" value="1"/>
</dbReference>
<sequence length="242" mass="26721">MTTSPNSEVGEQRSIPAQRLLLVDDEARIRRVLRLAFEDEGYQVLEATNGAEALAVLRRDPPDVVLLDLMLPDQHGFGVCREIRRDSDVPVIMVTARTDSHDVVAGLEAGADDYVTKPLVAKELSARIRAVMRRIEPASRPPSLQFIAGDLRIDVASLETTRGGVPLPLTRTEFKLLAELAGAEGAVCSREHLLSKVWGYGYFGDSRIVDVHIRRLRLKVERDPASPQHVVTARGLGYRLVA</sequence>
<dbReference type="RefSeq" id="WP_132194873.1">
    <property type="nucleotide sequence ID" value="NZ_SLWM01000023.1"/>
</dbReference>
<dbReference type="Gene3D" id="1.10.10.10">
    <property type="entry name" value="Winged helix-like DNA-binding domain superfamily/Winged helix DNA-binding domain"/>
    <property type="match status" value="1"/>
</dbReference>
<proteinExistence type="predicted"/>
<dbReference type="InterPro" id="IPR016032">
    <property type="entry name" value="Sig_transdc_resp-reg_C-effctor"/>
</dbReference>
<dbReference type="InterPro" id="IPR011006">
    <property type="entry name" value="CheY-like_superfamily"/>
</dbReference>
<dbReference type="Proteomes" id="UP000295818">
    <property type="component" value="Unassembled WGS sequence"/>
</dbReference>
<dbReference type="Gene3D" id="6.10.250.690">
    <property type="match status" value="1"/>
</dbReference>
<dbReference type="InterPro" id="IPR036388">
    <property type="entry name" value="WH-like_DNA-bd_sf"/>
</dbReference>
<evidence type="ECO:0000259" key="7">
    <source>
        <dbReference type="PROSITE" id="PS51755"/>
    </source>
</evidence>
<dbReference type="Gene3D" id="3.40.50.2300">
    <property type="match status" value="1"/>
</dbReference>
<dbReference type="CDD" id="cd17574">
    <property type="entry name" value="REC_OmpR"/>
    <property type="match status" value="1"/>
</dbReference>
<organism evidence="8 9">
    <name type="scientific">Kribbella orskensis</name>
    <dbReference type="NCBI Taxonomy" id="2512216"/>
    <lineage>
        <taxon>Bacteria</taxon>
        <taxon>Bacillati</taxon>
        <taxon>Actinomycetota</taxon>
        <taxon>Actinomycetes</taxon>
        <taxon>Propionibacteriales</taxon>
        <taxon>Kribbellaceae</taxon>
        <taxon>Kribbella</taxon>
    </lineage>
</organism>
<dbReference type="GO" id="GO:0003677">
    <property type="term" value="F:DNA binding"/>
    <property type="evidence" value="ECO:0007669"/>
    <property type="project" value="UniProtKB-KW"/>
</dbReference>
<dbReference type="SMART" id="SM00862">
    <property type="entry name" value="Trans_reg_C"/>
    <property type="match status" value="1"/>
</dbReference>
<keyword evidence="1 4" id="KW-0597">Phosphoprotein</keyword>
<evidence type="ECO:0000256" key="3">
    <source>
        <dbReference type="ARBA" id="ARBA00023125"/>
    </source>
</evidence>
<evidence type="ECO:0000256" key="4">
    <source>
        <dbReference type="PROSITE-ProRule" id="PRU00169"/>
    </source>
</evidence>
<evidence type="ECO:0000256" key="2">
    <source>
        <dbReference type="ARBA" id="ARBA00023012"/>
    </source>
</evidence>
<dbReference type="CDD" id="cd00383">
    <property type="entry name" value="trans_reg_C"/>
    <property type="match status" value="1"/>
</dbReference>
<comment type="caution">
    <text evidence="8">The sequence shown here is derived from an EMBL/GenBank/DDBJ whole genome shotgun (WGS) entry which is preliminary data.</text>
</comment>
<dbReference type="InterPro" id="IPR039420">
    <property type="entry name" value="WalR-like"/>
</dbReference>
<dbReference type="PROSITE" id="PS51755">
    <property type="entry name" value="OMPR_PHOB"/>
    <property type="match status" value="1"/>
</dbReference>
<protein>
    <submittedName>
        <fullName evidence="8">DNA-binding response OmpR family regulator</fullName>
    </submittedName>
</protein>
<keyword evidence="2" id="KW-0902">Two-component regulatory system</keyword>
<feature type="modified residue" description="4-aspartylphosphate" evidence="4">
    <location>
        <position position="68"/>
    </location>
</feature>
<evidence type="ECO:0000256" key="1">
    <source>
        <dbReference type="ARBA" id="ARBA00022553"/>
    </source>
</evidence>
<dbReference type="Pfam" id="PF00072">
    <property type="entry name" value="Response_reg"/>
    <property type="match status" value="1"/>
</dbReference>
<keyword evidence="3 5" id="KW-0238">DNA-binding</keyword>
<evidence type="ECO:0000256" key="5">
    <source>
        <dbReference type="PROSITE-ProRule" id="PRU01091"/>
    </source>
</evidence>
<feature type="domain" description="OmpR/PhoB-type" evidence="7">
    <location>
        <begin position="141"/>
        <end position="242"/>
    </location>
</feature>
<dbReference type="SUPFAM" id="SSF52172">
    <property type="entry name" value="CheY-like"/>
    <property type="match status" value="1"/>
</dbReference>
<evidence type="ECO:0000313" key="8">
    <source>
        <dbReference type="EMBL" id="TCO13259.1"/>
    </source>
</evidence>
<accession>A0ABY2BA46</accession>
<reference evidence="8 9" key="1">
    <citation type="journal article" date="2015" name="Stand. Genomic Sci.">
        <title>Genomic Encyclopedia of Bacterial and Archaeal Type Strains, Phase III: the genomes of soil and plant-associated and newly described type strains.</title>
        <authorList>
            <person name="Whitman W.B."/>
            <person name="Woyke T."/>
            <person name="Klenk H.P."/>
            <person name="Zhou Y."/>
            <person name="Lilburn T.G."/>
            <person name="Beck B.J."/>
            <person name="De Vos P."/>
            <person name="Vandamme P."/>
            <person name="Eisen J.A."/>
            <person name="Garrity G."/>
            <person name="Hugenholtz P."/>
            <person name="Kyrpides N.C."/>
        </authorList>
    </citation>
    <scope>NUCLEOTIDE SEQUENCE [LARGE SCALE GENOMIC DNA]</scope>
    <source>
        <strain evidence="8 9">VKM Ac-2538</strain>
    </source>
</reference>
<dbReference type="PROSITE" id="PS50110">
    <property type="entry name" value="RESPONSE_REGULATORY"/>
    <property type="match status" value="1"/>
</dbReference>
<evidence type="ECO:0000259" key="6">
    <source>
        <dbReference type="PROSITE" id="PS50110"/>
    </source>
</evidence>
<evidence type="ECO:0000313" key="9">
    <source>
        <dbReference type="Proteomes" id="UP000295818"/>
    </source>
</evidence>
<dbReference type="SUPFAM" id="SSF46894">
    <property type="entry name" value="C-terminal effector domain of the bipartite response regulators"/>
    <property type="match status" value="1"/>
</dbReference>
<dbReference type="PANTHER" id="PTHR48111:SF40">
    <property type="entry name" value="PHOSPHATE REGULON TRANSCRIPTIONAL REGULATORY PROTEIN PHOB"/>
    <property type="match status" value="1"/>
</dbReference>
<name>A0ABY2BA46_9ACTN</name>